<dbReference type="EMBL" id="CAXAMN010006535">
    <property type="protein sequence ID" value="CAK9017882.1"/>
    <property type="molecule type" value="Genomic_DNA"/>
</dbReference>
<proteinExistence type="predicted"/>
<feature type="region of interest" description="Disordered" evidence="1">
    <location>
        <begin position="21"/>
        <end position="54"/>
    </location>
</feature>
<protein>
    <submittedName>
        <fullName evidence="2">Uncharacterized protein</fullName>
    </submittedName>
</protein>
<organism evidence="2 3">
    <name type="scientific">Durusdinium trenchii</name>
    <dbReference type="NCBI Taxonomy" id="1381693"/>
    <lineage>
        <taxon>Eukaryota</taxon>
        <taxon>Sar</taxon>
        <taxon>Alveolata</taxon>
        <taxon>Dinophyceae</taxon>
        <taxon>Suessiales</taxon>
        <taxon>Symbiodiniaceae</taxon>
        <taxon>Durusdinium</taxon>
    </lineage>
</organism>
<name>A0ABP0JU22_9DINO</name>
<gene>
    <name evidence="2" type="ORF">CCMP2556_LOCUS13038</name>
</gene>
<reference evidence="2 3" key="1">
    <citation type="submission" date="2024-02" db="EMBL/GenBank/DDBJ databases">
        <authorList>
            <person name="Chen Y."/>
            <person name="Shah S."/>
            <person name="Dougan E. K."/>
            <person name="Thang M."/>
            <person name="Chan C."/>
        </authorList>
    </citation>
    <scope>NUCLEOTIDE SEQUENCE [LARGE SCALE GENOMIC DNA]</scope>
</reference>
<sequence length="54" mass="5532">LRYAAPPFGLAAPRSQANLAQLRRANGEHGADGGGEQGEGSTESSAVSPWHGDE</sequence>
<comment type="caution">
    <text evidence="2">The sequence shown here is derived from an EMBL/GenBank/DDBJ whole genome shotgun (WGS) entry which is preliminary data.</text>
</comment>
<feature type="non-terminal residue" evidence="2">
    <location>
        <position position="54"/>
    </location>
</feature>
<accession>A0ABP0JU22</accession>
<evidence type="ECO:0000256" key="1">
    <source>
        <dbReference type="SAM" id="MobiDB-lite"/>
    </source>
</evidence>
<evidence type="ECO:0000313" key="3">
    <source>
        <dbReference type="Proteomes" id="UP001642484"/>
    </source>
</evidence>
<evidence type="ECO:0000313" key="2">
    <source>
        <dbReference type="EMBL" id="CAK9017882.1"/>
    </source>
</evidence>
<dbReference type="Proteomes" id="UP001642484">
    <property type="component" value="Unassembled WGS sequence"/>
</dbReference>
<feature type="non-terminal residue" evidence="2">
    <location>
        <position position="1"/>
    </location>
</feature>
<keyword evidence="3" id="KW-1185">Reference proteome</keyword>